<dbReference type="AlphaFoldDB" id="A0A848QNU0"/>
<sequence>MARKRKSRGWLWRAIALLLLLVAAGAVWLWWDVQHWTPEESVYPDQGAFVGAGNGLVNFRTLGAIGASFVYLEASEGAKGQDARFTRNYAAAKEAGLQVGAAHNFDPCVLADGQSANFATMVPRQGDLLPSAIALTITAKDCPKRVSDAAIESELMTLINQIENHTGKPAILKISAEFEEQYAISAKLERNLWVSQTRFAPTYTQRPWLLWSANQHLQSAASEQPIEWVAVQP</sequence>
<evidence type="ECO:0000313" key="3">
    <source>
        <dbReference type="EMBL" id="NMW32343.1"/>
    </source>
</evidence>
<proteinExistence type="inferred from homology"/>
<dbReference type="InterPro" id="IPR002053">
    <property type="entry name" value="Glyco_hydro_25"/>
</dbReference>
<comment type="similarity">
    <text evidence="1">Belongs to the glycosyl hydrolase 25 family.</text>
</comment>
<evidence type="ECO:0000313" key="4">
    <source>
        <dbReference type="Proteomes" id="UP000561181"/>
    </source>
</evidence>
<dbReference type="RefSeq" id="WP_170012876.1">
    <property type="nucleotide sequence ID" value="NZ_JABCRE010000003.1"/>
</dbReference>
<dbReference type="Proteomes" id="UP000561181">
    <property type="component" value="Unassembled WGS sequence"/>
</dbReference>
<dbReference type="Gene3D" id="3.20.20.80">
    <property type="entry name" value="Glycosidases"/>
    <property type="match status" value="1"/>
</dbReference>
<feature type="transmembrane region" description="Helical" evidence="2">
    <location>
        <begin position="12"/>
        <end position="31"/>
    </location>
</feature>
<reference evidence="3 4" key="1">
    <citation type="submission" date="2020-04" db="EMBL/GenBank/DDBJ databases">
        <authorList>
            <person name="Liu A."/>
        </authorList>
    </citation>
    <scope>NUCLEOTIDE SEQUENCE [LARGE SCALE GENOMIC DNA]</scope>
    <source>
        <strain evidence="3 4">RZ02</strain>
    </source>
</reference>
<keyword evidence="3" id="KW-0378">Hydrolase</keyword>
<dbReference type="PROSITE" id="PS51904">
    <property type="entry name" value="GLYCOSYL_HYDROL_F25_2"/>
    <property type="match status" value="1"/>
</dbReference>
<dbReference type="GO" id="GO:0003796">
    <property type="term" value="F:lysozyme activity"/>
    <property type="evidence" value="ECO:0007669"/>
    <property type="project" value="InterPro"/>
</dbReference>
<dbReference type="CDD" id="cd00599">
    <property type="entry name" value="GH25_muramidase"/>
    <property type="match status" value="1"/>
</dbReference>
<accession>A0A848QNU0</accession>
<dbReference type="SUPFAM" id="SSF51445">
    <property type="entry name" value="(Trans)glycosidases"/>
    <property type="match status" value="1"/>
</dbReference>
<keyword evidence="4" id="KW-1185">Reference proteome</keyword>
<comment type="caution">
    <text evidence="3">The sequence shown here is derived from an EMBL/GenBank/DDBJ whole genome shotgun (WGS) entry which is preliminary data.</text>
</comment>
<dbReference type="EMBL" id="JABCRE010000003">
    <property type="protein sequence ID" value="NMW32343.1"/>
    <property type="molecule type" value="Genomic_DNA"/>
</dbReference>
<dbReference type="InterPro" id="IPR017853">
    <property type="entry name" value="GH"/>
</dbReference>
<name>A0A848QNU0_9SPHN</name>
<organism evidence="3 4">
    <name type="scientific">Pontixanthobacter rizhaonensis</name>
    <dbReference type="NCBI Taxonomy" id="2730337"/>
    <lineage>
        <taxon>Bacteria</taxon>
        <taxon>Pseudomonadati</taxon>
        <taxon>Pseudomonadota</taxon>
        <taxon>Alphaproteobacteria</taxon>
        <taxon>Sphingomonadales</taxon>
        <taxon>Erythrobacteraceae</taxon>
        <taxon>Pontixanthobacter</taxon>
    </lineage>
</organism>
<keyword evidence="2" id="KW-1133">Transmembrane helix</keyword>
<evidence type="ECO:0000256" key="1">
    <source>
        <dbReference type="ARBA" id="ARBA00010646"/>
    </source>
</evidence>
<evidence type="ECO:0000256" key="2">
    <source>
        <dbReference type="SAM" id="Phobius"/>
    </source>
</evidence>
<dbReference type="Pfam" id="PF01183">
    <property type="entry name" value="Glyco_hydro_25"/>
    <property type="match status" value="1"/>
</dbReference>
<dbReference type="GO" id="GO:0009253">
    <property type="term" value="P:peptidoglycan catabolic process"/>
    <property type="evidence" value="ECO:0007669"/>
    <property type="project" value="InterPro"/>
</dbReference>
<gene>
    <name evidence="3" type="ORF">HKD42_09750</name>
</gene>
<keyword evidence="2" id="KW-0812">Transmembrane</keyword>
<dbReference type="GO" id="GO:0016998">
    <property type="term" value="P:cell wall macromolecule catabolic process"/>
    <property type="evidence" value="ECO:0007669"/>
    <property type="project" value="InterPro"/>
</dbReference>
<keyword evidence="2" id="KW-0472">Membrane</keyword>
<protein>
    <submittedName>
        <fullName evidence="3">Glycoside hydrolase family 25 protein</fullName>
    </submittedName>
</protein>